<evidence type="ECO:0000259" key="2">
    <source>
        <dbReference type="PROSITE" id="PS50125"/>
    </source>
</evidence>
<dbReference type="InterPro" id="IPR029787">
    <property type="entry name" value="Nucleotide_cyclase"/>
</dbReference>
<dbReference type="CDD" id="cd07302">
    <property type="entry name" value="CHD"/>
    <property type="match status" value="1"/>
</dbReference>
<dbReference type="Pfam" id="PF00211">
    <property type="entry name" value="Guanylate_cyc"/>
    <property type="match status" value="1"/>
</dbReference>
<sequence>MSSKEIDRKIAVIFATDVVGYSKLMENDEDHTIKAIRACKEILETLFKEHGGRTFNTAGDSILAEFSSAVSAVVCASEFQQLIKERNDANDFKMNFRIGINMGDVVKEGQDLYGDGVNVAARLEALAQPNGITLSKSVYDMVNKKTQFLFNDLGEQKVKDNQFHAFDVVLDPSHKRIIKSNSFNRIRIYAAIGVALIFFIGVITYFELYSKKIGIVEEIDLATDSLPVILVKPFKNLGAEDTSVSNALTESLITSLSQYRGISVLSSSTSFYVLEKKLDDNQLKENFNVNYAIQGSVQSFGNTNRLTLELNDYSKNKVIWSDKLDFKLDDIFKVQDEIGTKILGELQVNVVVGQQAKRWMEEFDKYEKYTLFLNWRREWRKFT</sequence>
<dbReference type="PANTHER" id="PTHR43081">
    <property type="entry name" value="ADENYLATE CYCLASE, TERMINAL-DIFFERENTIATION SPECIFIC-RELATED"/>
    <property type="match status" value="1"/>
</dbReference>
<dbReference type="PANTHER" id="PTHR43081:SF19">
    <property type="entry name" value="PH-SENSITIVE ADENYLATE CYCLASE RV1264"/>
    <property type="match status" value="1"/>
</dbReference>
<feature type="domain" description="Guanylate cyclase" evidence="2">
    <location>
        <begin position="12"/>
        <end position="124"/>
    </location>
</feature>
<dbReference type="AlphaFoldDB" id="A0A382JIT6"/>
<keyword evidence="1" id="KW-1133">Transmembrane helix</keyword>
<dbReference type="Gene3D" id="3.40.50.10610">
    <property type="entry name" value="ABC-type transport auxiliary lipoprotein component"/>
    <property type="match status" value="1"/>
</dbReference>
<proteinExistence type="predicted"/>
<dbReference type="SUPFAM" id="SSF55073">
    <property type="entry name" value="Nucleotide cyclase"/>
    <property type="match status" value="1"/>
</dbReference>
<feature type="transmembrane region" description="Helical" evidence="1">
    <location>
        <begin position="186"/>
        <end position="206"/>
    </location>
</feature>
<dbReference type="InterPro" id="IPR001054">
    <property type="entry name" value="A/G_cyclase"/>
</dbReference>
<keyword evidence="1" id="KW-0472">Membrane</keyword>
<dbReference type="GO" id="GO:0006171">
    <property type="term" value="P:cAMP biosynthetic process"/>
    <property type="evidence" value="ECO:0007669"/>
    <property type="project" value="TreeGrafter"/>
</dbReference>
<evidence type="ECO:0000256" key="1">
    <source>
        <dbReference type="SAM" id="Phobius"/>
    </source>
</evidence>
<name>A0A382JIT6_9ZZZZ</name>
<dbReference type="PROSITE" id="PS50125">
    <property type="entry name" value="GUANYLATE_CYCLASE_2"/>
    <property type="match status" value="1"/>
</dbReference>
<dbReference type="GO" id="GO:0035556">
    <property type="term" value="P:intracellular signal transduction"/>
    <property type="evidence" value="ECO:0007669"/>
    <property type="project" value="InterPro"/>
</dbReference>
<organism evidence="3">
    <name type="scientific">marine metagenome</name>
    <dbReference type="NCBI Taxonomy" id="408172"/>
    <lineage>
        <taxon>unclassified sequences</taxon>
        <taxon>metagenomes</taxon>
        <taxon>ecological metagenomes</taxon>
    </lineage>
</organism>
<dbReference type="InterPro" id="IPR050697">
    <property type="entry name" value="Adenylyl/Guanylyl_Cyclase_3/4"/>
</dbReference>
<dbReference type="EMBL" id="UINC01074761">
    <property type="protein sequence ID" value="SVC12274.1"/>
    <property type="molecule type" value="Genomic_DNA"/>
</dbReference>
<evidence type="ECO:0000313" key="3">
    <source>
        <dbReference type="EMBL" id="SVC12274.1"/>
    </source>
</evidence>
<accession>A0A382JIT6</accession>
<keyword evidence="1" id="KW-0812">Transmembrane</keyword>
<protein>
    <recommendedName>
        <fullName evidence="2">Guanylate cyclase domain-containing protein</fullName>
    </recommendedName>
</protein>
<gene>
    <name evidence="3" type="ORF">METZ01_LOCUS265128</name>
</gene>
<dbReference type="Gene3D" id="3.30.70.1230">
    <property type="entry name" value="Nucleotide cyclase"/>
    <property type="match status" value="1"/>
</dbReference>
<reference evidence="3" key="1">
    <citation type="submission" date="2018-05" db="EMBL/GenBank/DDBJ databases">
        <authorList>
            <person name="Lanie J.A."/>
            <person name="Ng W.-L."/>
            <person name="Kazmierczak K.M."/>
            <person name="Andrzejewski T.M."/>
            <person name="Davidsen T.M."/>
            <person name="Wayne K.J."/>
            <person name="Tettelin H."/>
            <person name="Glass J.I."/>
            <person name="Rusch D."/>
            <person name="Podicherti R."/>
            <person name="Tsui H.-C.T."/>
            <person name="Winkler M.E."/>
        </authorList>
    </citation>
    <scope>NUCLEOTIDE SEQUENCE</scope>
</reference>
<feature type="non-terminal residue" evidence="3">
    <location>
        <position position="383"/>
    </location>
</feature>